<evidence type="ECO:0000256" key="1">
    <source>
        <dbReference type="SAM" id="MobiDB-lite"/>
    </source>
</evidence>
<dbReference type="SMART" id="SM00052">
    <property type="entry name" value="EAL"/>
    <property type="match status" value="1"/>
</dbReference>
<evidence type="ECO:0000259" key="3">
    <source>
        <dbReference type="PROSITE" id="PS50883"/>
    </source>
</evidence>
<evidence type="ECO:0000256" key="2">
    <source>
        <dbReference type="SAM" id="Phobius"/>
    </source>
</evidence>
<dbReference type="Gene3D" id="3.20.20.450">
    <property type="entry name" value="EAL domain"/>
    <property type="match status" value="1"/>
</dbReference>
<evidence type="ECO:0000313" key="6">
    <source>
        <dbReference type="Proteomes" id="UP000561438"/>
    </source>
</evidence>
<organism evidence="5 6">
    <name type="scientific">Qipengyuania atrilutea</name>
    <dbReference type="NCBI Taxonomy" id="2744473"/>
    <lineage>
        <taxon>Bacteria</taxon>
        <taxon>Pseudomonadati</taxon>
        <taxon>Pseudomonadota</taxon>
        <taxon>Alphaproteobacteria</taxon>
        <taxon>Sphingomonadales</taxon>
        <taxon>Erythrobacteraceae</taxon>
        <taxon>Qipengyuania</taxon>
    </lineage>
</organism>
<dbReference type="Pfam" id="PF00990">
    <property type="entry name" value="GGDEF"/>
    <property type="match status" value="1"/>
</dbReference>
<sequence length="780" mass="85975">MARALSIEESIKRELLVRRLDAVMRAAPLGLFASLVSVLVLAASLVNVVNAFFILGWTLVSAASIFHRAWLLRDISLGQTPLPDLERLWKRVNRAMHASSAGWAISLVVAASVSSGLALTLVVAVGTGIFVSALLMCRHAPAAAQVHVTLLCIGFLVAGWIVAGETSLIFSLLILAYAFTLLRSISIQERTFVASVRHEVERAESASTVRMLLNDYEEHSSDWLWTVDKAGKLLDVSRRFGQAAARVPANLEGQSFLELFEQGSARSRLAEHLNALEAFRELVVPIKAAGETRYWELSARPRENGMMSGVARDVTDTQLAEQRVSQMAHFDGLTGLANRYLFNERLRSALDRAWCEKRNVVLFYLDLDDFKGINDTKGHVVGDLLLCEVGARLQLEVRPDDLVARLGGDEFAILIETSAGDATLMERAHRFLTVMRAPFEIDGIIYRISTSVGVARCADADCNALELLRQADLALYAAKAKGRDQFALFDPSLDDASRDRRIIEQQLREAIVREELVMHYQPVVSLATGALTGYEALVRWKHPERGLLHPNAFLDVAETSGLIVPLGEWITHCAMMDAARWPDNLRVAINLSPTQVKSPRLASAVSEAIEDSGIDPARVDFEITEHVILDGSEANQQTLIKLREMGTSISLDDFGTGYSSLSYLRKFPFDRIKIDRDFVTEVAESRSSQAIVTTITRLADALGMTTIAEGVERPEQLELLRRLGCTEAQGFLICEPLPAGRLSGAALDTSGLGEPEEGILDYRRKRDEARGRTSDSDLRA</sequence>
<dbReference type="PROSITE" id="PS50883">
    <property type="entry name" value="EAL"/>
    <property type="match status" value="1"/>
</dbReference>
<proteinExistence type="predicted"/>
<dbReference type="SUPFAM" id="SSF55073">
    <property type="entry name" value="Nucleotide cyclase"/>
    <property type="match status" value="1"/>
</dbReference>
<feature type="domain" description="GGDEF" evidence="4">
    <location>
        <begin position="358"/>
        <end position="491"/>
    </location>
</feature>
<feature type="transmembrane region" description="Helical" evidence="2">
    <location>
        <begin position="51"/>
        <end position="71"/>
    </location>
</feature>
<dbReference type="InterPro" id="IPR035919">
    <property type="entry name" value="EAL_sf"/>
</dbReference>
<dbReference type="InterPro" id="IPR029787">
    <property type="entry name" value="Nucleotide_cyclase"/>
</dbReference>
<evidence type="ECO:0000313" key="5">
    <source>
        <dbReference type="EMBL" id="NVD45257.1"/>
    </source>
</evidence>
<feature type="compositionally biased region" description="Basic and acidic residues" evidence="1">
    <location>
        <begin position="760"/>
        <end position="780"/>
    </location>
</feature>
<dbReference type="Pfam" id="PF08448">
    <property type="entry name" value="PAS_4"/>
    <property type="match status" value="1"/>
</dbReference>
<dbReference type="PANTHER" id="PTHR44757:SF2">
    <property type="entry name" value="BIOFILM ARCHITECTURE MAINTENANCE PROTEIN MBAA"/>
    <property type="match status" value="1"/>
</dbReference>
<dbReference type="Gene3D" id="3.30.450.20">
    <property type="entry name" value="PAS domain"/>
    <property type="match status" value="1"/>
</dbReference>
<dbReference type="InterPro" id="IPR013656">
    <property type="entry name" value="PAS_4"/>
</dbReference>
<evidence type="ECO:0000259" key="4">
    <source>
        <dbReference type="PROSITE" id="PS50887"/>
    </source>
</evidence>
<dbReference type="PANTHER" id="PTHR44757">
    <property type="entry name" value="DIGUANYLATE CYCLASE DGCP"/>
    <property type="match status" value="1"/>
</dbReference>
<dbReference type="NCBIfam" id="TIGR00254">
    <property type="entry name" value="GGDEF"/>
    <property type="match status" value="1"/>
</dbReference>
<dbReference type="EMBL" id="JABWGV010000003">
    <property type="protein sequence ID" value="NVD45257.1"/>
    <property type="molecule type" value="Genomic_DNA"/>
</dbReference>
<name>A0A850H3Y9_9SPHN</name>
<feature type="transmembrane region" description="Helical" evidence="2">
    <location>
        <begin position="22"/>
        <end position="45"/>
    </location>
</feature>
<feature type="region of interest" description="Disordered" evidence="1">
    <location>
        <begin position="746"/>
        <end position="780"/>
    </location>
</feature>
<dbReference type="InterPro" id="IPR001633">
    <property type="entry name" value="EAL_dom"/>
</dbReference>
<gene>
    <name evidence="5" type="ORF">HUV48_09545</name>
</gene>
<keyword evidence="2" id="KW-1133">Transmembrane helix</keyword>
<dbReference type="CDD" id="cd01948">
    <property type="entry name" value="EAL"/>
    <property type="match status" value="1"/>
</dbReference>
<protein>
    <submittedName>
        <fullName evidence="5">EAL domain-containing protein</fullName>
    </submittedName>
</protein>
<dbReference type="InterPro" id="IPR052155">
    <property type="entry name" value="Biofilm_reg_signaling"/>
</dbReference>
<dbReference type="InterPro" id="IPR043128">
    <property type="entry name" value="Rev_trsase/Diguanyl_cyclase"/>
</dbReference>
<reference evidence="5 6" key="1">
    <citation type="submission" date="2020-06" db="EMBL/GenBank/DDBJ databases">
        <title>Altererythrobacter sp. HHU K3-1.</title>
        <authorList>
            <person name="Zhang D."/>
            <person name="Xue H."/>
        </authorList>
    </citation>
    <scope>NUCLEOTIDE SEQUENCE [LARGE SCALE GENOMIC DNA]</scope>
    <source>
        <strain evidence="5 6">HHU K3-1</strain>
    </source>
</reference>
<dbReference type="CDD" id="cd01949">
    <property type="entry name" value="GGDEF"/>
    <property type="match status" value="1"/>
</dbReference>
<dbReference type="CDD" id="cd00130">
    <property type="entry name" value="PAS"/>
    <property type="match status" value="1"/>
</dbReference>
<dbReference type="AlphaFoldDB" id="A0A850H3Y9"/>
<keyword evidence="6" id="KW-1185">Reference proteome</keyword>
<keyword evidence="2" id="KW-0472">Membrane</keyword>
<comment type="caution">
    <text evidence="5">The sequence shown here is derived from an EMBL/GenBank/DDBJ whole genome shotgun (WGS) entry which is preliminary data.</text>
</comment>
<dbReference type="Gene3D" id="3.30.70.270">
    <property type="match status" value="1"/>
</dbReference>
<dbReference type="Proteomes" id="UP000561438">
    <property type="component" value="Unassembled WGS sequence"/>
</dbReference>
<dbReference type="SUPFAM" id="SSF141868">
    <property type="entry name" value="EAL domain-like"/>
    <property type="match status" value="1"/>
</dbReference>
<keyword evidence="2" id="KW-0812">Transmembrane</keyword>
<dbReference type="NCBIfam" id="TIGR00229">
    <property type="entry name" value="sensory_box"/>
    <property type="match status" value="1"/>
</dbReference>
<dbReference type="SMART" id="SM00267">
    <property type="entry name" value="GGDEF"/>
    <property type="match status" value="1"/>
</dbReference>
<accession>A0A850H3Y9</accession>
<feature type="transmembrane region" description="Helical" evidence="2">
    <location>
        <begin position="144"/>
        <end position="162"/>
    </location>
</feature>
<feature type="domain" description="EAL" evidence="3">
    <location>
        <begin position="500"/>
        <end position="750"/>
    </location>
</feature>
<dbReference type="SUPFAM" id="SSF55785">
    <property type="entry name" value="PYP-like sensor domain (PAS domain)"/>
    <property type="match status" value="1"/>
</dbReference>
<dbReference type="InterPro" id="IPR000014">
    <property type="entry name" value="PAS"/>
</dbReference>
<dbReference type="InterPro" id="IPR035965">
    <property type="entry name" value="PAS-like_dom_sf"/>
</dbReference>
<feature type="transmembrane region" description="Helical" evidence="2">
    <location>
        <begin position="168"/>
        <end position="185"/>
    </location>
</feature>
<dbReference type="Pfam" id="PF00563">
    <property type="entry name" value="EAL"/>
    <property type="match status" value="1"/>
</dbReference>
<dbReference type="PROSITE" id="PS50887">
    <property type="entry name" value="GGDEF"/>
    <property type="match status" value="1"/>
</dbReference>
<dbReference type="InterPro" id="IPR000160">
    <property type="entry name" value="GGDEF_dom"/>
</dbReference>